<name>A0A0A8Z590_ARUDO</name>
<proteinExistence type="predicted"/>
<evidence type="ECO:0000313" key="1">
    <source>
        <dbReference type="EMBL" id="JAD31915.1"/>
    </source>
</evidence>
<accession>A0A0A8Z590</accession>
<protein>
    <submittedName>
        <fullName evidence="1">Uncharacterized protein</fullName>
    </submittedName>
</protein>
<organism evidence="1">
    <name type="scientific">Arundo donax</name>
    <name type="common">Giant reed</name>
    <name type="synonym">Donax arundinaceus</name>
    <dbReference type="NCBI Taxonomy" id="35708"/>
    <lineage>
        <taxon>Eukaryota</taxon>
        <taxon>Viridiplantae</taxon>
        <taxon>Streptophyta</taxon>
        <taxon>Embryophyta</taxon>
        <taxon>Tracheophyta</taxon>
        <taxon>Spermatophyta</taxon>
        <taxon>Magnoliopsida</taxon>
        <taxon>Liliopsida</taxon>
        <taxon>Poales</taxon>
        <taxon>Poaceae</taxon>
        <taxon>PACMAD clade</taxon>
        <taxon>Arundinoideae</taxon>
        <taxon>Arundineae</taxon>
        <taxon>Arundo</taxon>
    </lineage>
</organism>
<sequence length="18" mass="1930">MQEQREKKLPGGTGRGSA</sequence>
<reference evidence="1" key="1">
    <citation type="submission" date="2014-09" db="EMBL/GenBank/DDBJ databases">
        <authorList>
            <person name="Magalhaes I.L.F."/>
            <person name="Oliveira U."/>
            <person name="Santos F.R."/>
            <person name="Vidigal T.H.D.A."/>
            <person name="Brescovit A.D."/>
            <person name="Santos A.J."/>
        </authorList>
    </citation>
    <scope>NUCLEOTIDE SEQUENCE</scope>
    <source>
        <tissue evidence="1">Shoot tissue taken approximately 20 cm above the soil surface</tissue>
    </source>
</reference>
<dbReference type="EMBL" id="GBRH01265980">
    <property type="protein sequence ID" value="JAD31915.1"/>
    <property type="molecule type" value="Transcribed_RNA"/>
</dbReference>
<dbReference type="AlphaFoldDB" id="A0A0A8Z590"/>
<reference evidence="1" key="2">
    <citation type="journal article" date="2015" name="Data Brief">
        <title>Shoot transcriptome of the giant reed, Arundo donax.</title>
        <authorList>
            <person name="Barrero R.A."/>
            <person name="Guerrero F.D."/>
            <person name="Moolhuijzen P."/>
            <person name="Goolsby J.A."/>
            <person name="Tidwell J."/>
            <person name="Bellgard S.E."/>
            <person name="Bellgard M.I."/>
        </authorList>
    </citation>
    <scope>NUCLEOTIDE SEQUENCE</scope>
    <source>
        <tissue evidence="1">Shoot tissue taken approximately 20 cm above the soil surface</tissue>
    </source>
</reference>